<protein>
    <submittedName>
        <fullName evidence="2">Helix-hairpin-helix domain-containing protein</fullName>
    </submittedName>
</protein>
<dbReference type="SUPFAM" id="SSF158702">
    <property type="entry name" value="Sec63 N-terminal domain-like"/>
    <property type="match status" value="1"/>
</dbReference>
<dbReference type="Gene3D" id="1.10.150.20">
    <property type="entry name" value="5' to 3' exonuclease, C-terminal subdomain"/>
    <property type="match status" value="1"/>
</dbReference>
<organism evidence="2 3">
    <name type="scientific">Halogeometricum rufum</name>
    <dbReference type="NCBI Taxonomy" id="553469"/>
    <lineage>
        <taxon>Archaea</taxon>
        <taxon>Methanobacteriati</taxon>
        <taxon>Methanobacteriota</taxon>
        <taxon>Stenosarchaea group</taxon>
        <taxon>Halobacteria</taxon>
        <taxon>Halobacteriales</taxon>
        <taxon>Haloferacaceae</taxon>
        <taxon>Halogeometricum</taxon>
    </lineage>
</organism>
<feature type="region of interest" description="Disordered" evidence="1">
    <location>
        <begin position="141"/>
        <end position="195"/>
    </location>
</feature>
<dbReference type="OrthoDB" id="202878at2157"/>
<feature type="compositionally biased region" description="Acidic residues" evidence="1">
    <location>
        <begin position="157"/>
        <end position="172"/>
    </location>
</feature>
<feature type="compositionally biased region" description="Basic and acidic residues" evidence="1">
    <location>
        <begin position="145"/>
        <end position="156"/>
    </location>
</feature>
<evidence type="ECO:0000313" key="3">
    <source>
        <dbReference type="Proteomes" id="UP000198531"/>
    </source>
</evidence>
<evidence type="ECO:0000256" key="1">
    <source>
        <dbReference type="SAM" id="MobiDB-lite"/>
    </source>
</evidence>
<feature type="compositionally biased region" description="Low complexity" evidence="1">
    <location>
        <begin position="173"/>
        <end position="188"/>
    </location>
</feature>
<gene>
    <name evidence="2" type="ORF">SAMN04487947_2817</name>
</gene>
<dbReference type="RefSeq" id="WP_089808635.1">
    <property type="nucleotide sequence ID" value="NZ_FOYT01000002.1"/>
</dbReference>
<dbReference type="AlphaFoldDB" id="A0A1I6I3G3"/>
<proteinExistence type="predicted"/>
<sequence>MRDDSERTNGSQTADGADAGAERMRVVMRSGPTVPCANFKAIDSGVLLFEDEKRKRVSGFVPHDELLYVLPAAVLAEDGRTLGGEAEEGFQSELTVLGGLGETYARRLHDAGIDSLAALRDADAATVATAATVAESRARRWRAAANEREAAGRDTASESESDSAASEDESTDDAGTGSGPAASASESSEATDSEG</sequence>
<reference evidence="3" key="1">
    <citation type="submission" date="2016-10" db="EMBL/GenBank/DDBJ databases">
        <authorList>
            <person name="Varghese N."/>
            <person name="Submissions S."/>
        </authorList>
    </citation>
    <scope>NUCLEOTIDE SEQUENCE [LARGE SCALE GENOMIC DNA]</scope>
    <source>
        <strain evidence="3">CGMCC 1.7736</strain>
    </source>
</reference>
<dbReference type="Pfam" id="PF14520">
    <property type="entry name" value="HHH_5"/>
    <property type="match status" value="1"/>
</dbReference>
<evidence type="ECO:0000313" key="2">
    <source>
        <dbReference type="EMBL" id="SFR61275.1"/>
    </source>
</evidence>
<name>A0A1I6I3G3_9EURY</name>
<keyword evidence="3" id="KW-1185">Reference proteome</keyword>
<dbReference type="Proteomes" id="UP000198531">
    <property type="component" value="Unassembled WGS sequence"/>
</dbReference>
<accession>A0A1I6I3G3</accession>
<feature type="region of interest" description="Disordered" evidence="1">
    <location>
        <begin position="1"/>
        <end position="23"/>
    </location>
</feature>
<dbReference type="EMBL" id="FOYT01000002">
    <property type="protein sequence ID" value="SFR61275.1"/>
    <property type="molecule type" value="Genomic_DNA"/>
</dbReference>